<accession>A0A8T3E177</accession>
<evidence type="ECO:0000256" key="1">
    <source>
        <dbReference type="ARBA" id="ARBA00010884"/>
    </source>
</evidence>
<evidence type="ECO:0000313" key="4">
    <source>
        <dbReference type="Proteomes" id="UP000829720"/>
    </source>
</evidence>
<dbReference type="InterPro" id="IPR029058">
    <property type="entry name" value="AB_hydrolase_fold"/>
</dbReference>
<dbReference type="PANTHER" id="PTHR10794">
    <property type="entry name" value="ABHYDROLASE DOMAIN-CONTAINING PROTEIN"/>
    <property type="match status" value="1"/>
</dbReference>
<dbReference type="GO" id="GO:0047372">
    <property type="term" value="F:monoacylglycerol lipase activity"/>
    <property type="evidence" value="ECO:0007669"/>
    <property type="project" value="TreeGrafter"/>
</dbReference>
<organism evidence="3 4">
    <name type="scientific">Albula goreensis</name>
    <dbReference type="NCBI Taxonomy" id="1534307"/>
    <lineage>
        <taxon>Eukaryota</taxon>
        <taxon>Metazoa</taxon>
        <taxon>Chordata</taxon>
        <taxon>Craniata</taxon>
        <taxon>Vertebrata</taxon>
        <taxon>Euteleostomi</taxon>
        <taxon>Actinopterygii</taxon>
        <taxon>Neopterygii</taxon>
        <taxon>Teleostei</taxon>
        <taxon>Albuliformes</taxon>
        <taxon>Albulidae</taxon>
        <taxon>Albula</taxon>
    </lineage>
</organism>
<dbReference type="InterPro" id="IPR050960">
    <property type="entry name" value="AB_hydrolase_4_sf"/>
</dbReference>
<dbReference type="Proteomes" id="UP000829720">
    <property type="component" value="Unassembled WGS sequence"/>
</dbReference>
<gene>
    <name evidence="3" type="ORF">AGOR_G00025470</name>
</gene>
<evidence type="ECO:0000313" key="3">
    <source>
        <dbReference type="EMBL" id="KAI1903269.1"/>
    </source>
</evidence>
<dbReference type="PANTHER" id="PTHR10794:SF96">
    <property type="entry name" value="PROTEIN ABHD15-LIKE"/>
    <property type="match status" value="1"/>
</dbReference>
<dbReference type="Gene3D" id="3.40.50.1820">
    <property type="entry name" value="alpha/beta hydrolase"/>
    <property type="match status" value="1"/>
</dbReference>
<evidence type="ECO:0000256" key="2">
    <source>
        <dbReference type="SAM" id="MobiDB-lite"/>
    </source>
</evidence>
<dbReference type="GO" id="GO:0034338">
    <property type="term" value="F:short-chain carboxylesterase activity"/>
    <property type="evidence" value="ECO:0007669"/>
    <property type="project" value="TreeGrafter"/>
</dbReference>
<dbReference type="AlphaFoldDB" id="A0A8T3E177"/>
<dbReference type="SUPFAM" id="SSF53474">
    <property type="entry name" value="alpha/beta-Hydrolases"/>
    <property type="match status" value="1"/>
</dbReference>
<keyword evidence="4" id="KW-1185">Reference proteome</keyword>
<feature type="region of interest" description="Disordered" evidence="2">
    <location>
        <begin position="455"/>
        <end position="482"/>
    </location>
</feature>
<comment type="similarity">
    <text evidence="1">Belongs to the AB hydrolase superfamily. AB hydrolase 4 family.</text>
</comment>
<evidence type="ECO:0008006" key="5">
    <source>
        <dbReference type="Google" id="ProtNLM"/>
    </source>
</evidence>
<feature type="compositionally biased region" description="Basic residues" evidence="2">
    <location>
        <begin position="470"/>
        <end position="482"/>
    </location>
</feature>
<comment type="caution">
    <text evidence="3">The sequence shown here is derived from an EMBL/GenBank/DDBJ whole genome shotgun (WGS) entry which is preliminary data.</text>
</comment>
<dbReference type="OrthoDB" id="247542at2759"/>
<sequence length="519" mass="57724">MWDVVFCLLPSLVLLLATVLFHWAPLRVCTMKWVWVAGQWLWARVCWYLELPLVPETNEDSGGIASPMLVCKPTALAQFLLQHCGSFAQLSPTPWPWGDPHLQTLSSLVGPLEDSAGVRFARDHLQVRDGGVVGLDWAVGLKVDHQRGVKRHSSCPPVLILIPNSWGRVTPHLLRLCALALQQGFYPVVFHRRGQGDCPLVTPRFQEFGDPSDLIQAVTYIRNRHPTSALVAVSEGSGSGLLLSYLGECGSSSYFTAAACLSPVLQGRMWFEMPLPPLYRWAVLLYRKMQLSRYAGALSAVTDVEQLLHCSSQRDLEAIIFCSERSSGHAGISGGQREKFANGGGGGQSKGRAVQKEWDNYWERNEPLRDADEVAVPVLCLCSLDDPLLPPTSALPMPLFQNSPFFLLALTPHGGHCGFASGEEDGEQRDGAALWSHRVVLEYFQVIGDFLREEERKTKGPTGMGGSPVPRRRTKTMMPRRRRATMLKRDRPTGRPLAHLTIGPGEEQETFTWHRSYTR</sequence>
<reference evidence="3" key="1">
    <citation type="submission" date="2021-01" db="EMBL/GenBank/DDBJ databases">
        <authorList>
            <person name="Zahm M."/>
            <person name="Roques C."/>
            <person name="Cabau C."/>
            <person name="Klopp C."/>
            <person name="Donnadieu C."/>
            <person name="Jouanno E."/>
            <person name="Lampietro C."/>
            <person name="Louis A."/>
            <person name="Herpin A."/>
            <person name="Echchiki A."/>
            <person name="Berthelot C."/>
            <person name="Parey E."/>
            <person name="Roest-Crollius H."/>
            <person name="Braasch I."/>
            <person name="Postlethwait J."/>
            <person name="Bobe J."/>
            <person name="Montfort J."/>
            <person name="Bouchez O."/>
            <person name="Begum T."/>
            <person name="Mejri S."/>
            <person name="Adams A."/>
            <person name="Chen W.-J."/>
            <person name="Guiguen Y."/>
        </authorList>
    </citation>
    <scope>NUCLEOTIDE SEQUENCE</scope>
    <source>
        <tissue evidence="3">Blood</tissue>
    </source>
</reference>
<protein>
    <recommendedName>
        <fullName evidence="5">Protein ABHD15-like</fullName>
    </recommendedName>
</protein>
<dbReference type="EMBL" id="JAERUA010000002">
    <property type="protein sequence ID" value="KAI1903269.1"/>
    <property type="molecule type" value="Genomic_DNA"/>
</dbReference>
<name>A0A8T3E177_9TELE</name>
<proteinExistence type="inferred from homology"/>